<name>A0ACC0CLH5_9PEZI</name>
<evidence type="ECO:0000313" key="1">
    <source>
        <dbReference type="EMBL" id="KAI6081239.1"/>
    </source>
</evidence>
<protein>
    <submittedName>
        <fullName evidence="1">Uncharacterized protein</fullName>
    </submittedName>
</protein>
<accession>A0ACC0CLH5</accession>
<reference evidence="1 2" key="1">
    <citation type="journal article" date="2022" name="New Phytol.">
        <title>Ecological generalism drives hyperdiversity of secondary metabolite gene clusters in xylarialean endophytes.</title>
        <authorList>
            <person name="Franco M.E.E."/>
            <person name="Wisecaver J.H."/>
            <person name="Arnold A.E."/>
            <person name="Ju Y.M."/>
            <person name="Slot J.C."/>
            <person name="Ahrendt S."/>
            <person name="Moore L.P."/>
            <person name="Eastman K.E."/>
            <person name="Scott K."/>
            <person name="Konkel Z."/>
            <person name="Mondo S.J."/>
            <person name="Kuo A."/>
            <person name="Hayes R.D."/>
            <person name="Haridas S."/>
            <person name="Andreopoulos B."/>
            <person name="Riley R."/>
            <person name="LaButti K."/>
            <person name="Pangilinan J."/>
            <person name="Lipzen A."/>
            <person name="Amirebrahimi M."/>
            <person name="Yan J."/>
            <person name="Adam C."/>
            <person name="Keymanesh K."/>
            <person name="Ng V."/>
            <person name="Louie K."/>
            <person name="Northen T."/>
            <person name="Drula E."/>
            <person name="Henrissat B."/>
            <person name="Hsieh H.M."/>
            <person name="Youens-Clark K."/>
            <person name="Lutzoni F."/>
            <person name="Miadlikowska J."/>
            <person name="Eastwood D.C."/>
            <person name="Hamelin R.C."/>
            <person name="Grigoriev I.V."/>
            <person name="U'Ren J.M."/>
        </authorList>
    </citation>
    <scope>NUCLEOTIDE SEQUENCE [LARGE SCALE GENOMIC DNA]</scope>
    <source>
        <strain evidence="1 2">ER1909</strain>
    </source>
</reference>
<evidence type="ECO:0000313" key="2">
    <source>
        <dbReference type="Proteomes" id="UP001497680"/>
    </source>
</evidence>
<organism evidence="1 2">
    <name type="scientific">Hypoxylon rubiginosum</name>
    <dbReference type="NCBI Taxonomy" id="110542"/>
    <lineage>
        <taxon>Eukaryota</taxon>
        <taxon>Fungi</taxon>
        <taxon>Dikarya</taxon>
        <taxon>Ascomycota</taxon>
        <taxon>Pezizomycotina</taxon>
        <taxon>Sordariomycetes</taxon>
        <taxon>Xylariomycetidae</taxon>
        <taxon>Xylariales</taxon>
        <taxon>Hypoxylaceae</taxon>
        <taxon>Hypoxylon</taxon>
    </lineage>
</organism>
<dbReference type="EMBL" id="MU394402">
    <property type="protein sequence ID" value="KAI6081239.1"/>
    <property type="molecule type" value="Genomic_DNA"/>
</dbReference>
<proteinExistence type="predicted"/>
<gene>
    <name evidence="1" type="ORF">F4821DRAFT_275139</name>
</gene>
<keyword evidence="2" id="KW-1185">Reference proteome</keyword>
<sequence length="554" mass="62195">MGSREDASSSMQQRSEENRQFTTVGSVWQPQSQPMQPPERRGRTLKSFMSQPFDSEFSSFTDNGVPSFDHSSPDQYSNEYYSHRHPHQQLPHHIPQYSPLQQNFDRAVSPIQLSSPIDPYYNQSNSPAAQQVNSPEEYYYGKSANMSGQQKRVAPVIPVTPLRPVQINKVEGSNKRDEVKNHGVATVEEDSEDEDLHITQDMFEQLLRMPTKSLNNLATFENPMQKAAKRILAKAREAPSASGNQAYPQTGHFRPPPGIGSDSEQSFSERAHNPFGPSPSVSAARDSSYPAILSRGPGAPQPLTAGPPGQRQFRPTGFETWNTDKTRSLETMSPDYKPLGSAPVQPRTMHAGPQQSTNPPRRPEGRPPANRWGATTIPWGMNAGKASDQKITDTLTAEEAIRFYPQGLPADFNFNTVPIADDWQERRLREVEEEEKRKNPMLMQQSPRWQAERKAQVDRDFYGGNNMINKSFNMAVHEQESRAMVRAIGSEMKESKKAEGRIENRKLTVQQADDIPARGHAEPLLSMLYQTMAERPGDPFAKGRATRKPDGSQQ</sequence>
<dbReference type="Proteomes" id="UP001497680">
    <property type="component" value="Unassembled WGS sequence"/>
</dbReference>
<comment type="caution">
    <text evidence="1">The sequence shown here is derived from an EMBL/GenBank/DDBJ whole genome shotgun (WGS) entry which is preliminary data.</text>
</comment>